<gene>
    <name evidence="5" type="ORF">S12H4_52961</name>
</gene>
<name>X1U3R7_9ZZZZ</name>
<protein>
    <submittedName>
        <fullName evidence="5">Uncharacterized protein</fullName>
    </submittedName>
</protein>
<accession>X1U3R7</accession>
<proteinExistence type="predicted"/>
<evidence type="ECO:0000256" key="2">
    <source>
        <dbReference type="ARBA" id="ARBA00022741"/>
    </source>
</evidence>
<keyword evidence="4" id="KW-0648">Protein biosynthesis</keyword>
<keyword evidence="1" id="KW-0436">Ligase</keyword>
<dbReference type="GO" id="GO:0006412">
    <property type="term" value="P:translation"/>
    <property type="evidence" value="ECO:0007669"/>
    <property type="project" value="UniProtKB-KW"/>
</dbReference>
<keyword evidence="3" id="KW-0067">ATP-binding</keyword>
<evidence type="ECO:0000256" key="3">
    <source>
        <dbReference type="ARBA" id="ARBA00022840"/>
    </source>
</evidence>
<evidence type="ECO:0000256" key="4">
    <source>
        <dbReference type="ARBA" id="ARBA00022917"/>
    </source>
</evidence>
<reference evidence="5" key="1">
    <citation type="journal article" date="2014" name="Front. Microbiol.">
        <title>High frequency of phylogenetically diverse reductive dehalogenase-homologous genes in deep subseafloor sedimentary metagenomes.</title>
        <authorList>
            <person name="Kawai M."/>
            <person name="Futagami T."/>
            <person name="Toyoda A."/>
            <person name="Takaki Y."/>
            <person name="Nishi S."/>
            <person name="Hori S."/>
            <person name="Arai W."/>
            <person name="Tsubouchi T."/>
            <person name="Morono Y."/>
            <person name="Uchiyama I."/>
            <person name="Ito T."/>
            <person name="Fujiyama A."/>
            <person name="Inagaki F."/>
            <person name="Takami H."/>
        </authorList>
    </citation>
    <scope>NUCLEOTIDE SEQUENCE</scope>
    <source>
        <strain evidence="5">Expedition CK06-06</strain>
    </source>
</reference>
<dbReference type="AlphaFoldDB" id="X1U3R7"/>
<dbReference type="Gene3D" id="3.30.1360.30">
    <property type="entry name" value="GAD-like domain"/>
    <property type="match status" value="1"/>
</dbReference>
<dbReference type="GO" id="GO:0005524">
    <property type="term" value="F:ATP binding"/>
    <property type="evidence" value="ECO:0007669"/>
    <property type="project" value="UniProtKB-KW"/>
</dbReference>
<keyword evidence="2" id="KW-0547">Nucleotide-binding</keyword>
<dbReference type="GO" id="GO:0004812">
    <property type="term" value="F:aminoacyl-tRNA ligase activity"/>
    <property type="evidence" value="ECO:0007669"/>
    <property type="project" value="InterPro"/>
</dbReference>
<dbReference type="InterPro" id="IPR004115">
    <property type="entry name" value="GAD-like_sf"/>
</dbReference>
<feature type="non-terminal residue" evidence="5">
    <location>
        <position position="1"/>
    </location>
</feature>
<comment type="caution">
    <text evidence="5">The sequence shown here is derived from an EMBL/GenBank/DDBJ whole genome shotgun (WGS) entry which is preliminary data.</text>
</comment>
<dbReference type="EMBL" id="BARW01033662">
    <property type="protein sequence ID" value="GAJ12144.1"/>
    <property type="molecule type" value="Genomic_DNA"/>
</dbReference>
<organism evidence="5">
    <name type="scientific">marine sediment metagenome</name>
    <dbReference type="NCBI Taxonomy" id="412755"/>
    <lineage>
        <taxon>unclassified sequences</taxon>
        <taxon>metagenomes</taxon>
        <taxon>ecological metagenomes</taxon>
    </lineage>
</organism>
<evidence type="ECO:0000256" key="1">
    <source>
        <dbReference type="ARBA" id="ARBA00022598"/>
    </source>
</evidence>
<dbReference type="GO" id="GO:0005737">
    <property type="term" value="C:cytoplasm"/>
    <property type="evidence" value="ECO:0007669"/>
    <property type="project" value="InterPro"/>
</dbReference>
<sequence>EAMERYGSDKPDTRFGFELVNVSLWAGEGSFEAFRKVGETEEEHRIPRDIPWRV</sequence>
<evidence type="ECO:0000313" key="5">
    <source>
        <dbReference type="EMBL" id="GAJ12144.1"/>
    </source>
</evidence>